<dbReference type="AlphaFoldDB" id="A0A540NS56"/>
<protein>
    <submittedName>
        <fullName evidence="1">Uncharacterized protein</fullName>
    </submittedName>
</protein>
<evidence type="ECO:0000313" key="1">
    <source>
        <dbReference type="EMBL" id="TQE13878.1"/>
    </source>
</evidence>
<proteinExistence type="predicted"/>
<evidence type="ECO:0000313" key="2">
    <source>
        <dbReference type="Proteomes" id="UP000315295"/>
    </source>
</evidence>
<dbReference type="Proteomes" id="UP000315295">
    <property type="component" value="Unassembled WGS sequence"/>
</dbReference>
<comment type="caution">
    <text evidence="1">The sequence shown here is derived from an EMBL/GenBank/DDBJ whole genome shotgun (WGS) entry which is preliminary data.</text>
</comment>
<gene>
    <name evidence="1" type="ORF">C1H46_000509</name>
</gene>
<name>A0A540NS56_MALBA</name>
<organism evidence="1 2">
    <name type="scientific">Malus baccata</name>
    <name type="common">Siberian crab apple</name>
    <name type="synonym">Pyrus baccata</name>
    <dbReference type="NCBI Taxonomy" id="106549"/>
    <lineage>
        <taxon>Eukaryota</taxon>
        <taxon>Viridiplantae</taxon>
        <taxon>Streptophyta</taxon>
        <taxon>Embryophyta</taxon>
        <taxon>Tracheophyta</taxon>
        <taxon>Spermatophyta</taxon>
        <taxon>Magnoliopsida</taxon>
        <taxon>eudicotyledons</taxon>
        <taxon>Gunneridae</taxon>
        <taxon>Pentapetalae</taxon>
        <taxon>rosids</taxon>
        <taxon>fabids</taxon>
        <taxon>Rosales</taxon>
        <taxon>Rosaceae</taxon>
        <taxon>Amygdaloideae</taxon>
        <taxon>Maleae</taxon>
        <taxon>Malus</taxon>
    </lineage>
</organism>
<accession>A0A540NS56</accession>
<reference evidence="1 2" key="1">
    <citation type="journal article" date="2019" name="G3 (Bethesda)">
        <title>Sequencing of a Wild Apple (Malus baccata) Genome Unravels the Differences Between Cultivated and Wild Apple Species Regarding Disease Resistance and Cold Tolerance.</title>
        <authorList>
            <person name="Chen X."/>
        </authorList>
    </citation>
    <scope>NUCLEOTIDE SEQUENCE [LARGE SCALE GENOMIC DNA]</scope>
    <source>
        <strain evidence="2">cv. Shandingzi</strain>
        <tissue evidence="1">Leaves</tissue>
    </source>
</reference>
<sequence length="67" mass="7752">MITPNKTKITNLSKCMIGEPELEDQTAKIKLKNKNSNKALRWNKITRIAGQIVIMQKFQKPRNVDNQ</sequence>
<dbReference type="EMBL" id="VIEB01000008">
    <property type="protein sequence ID" value="TQE13878.1"/>
    <property type="molecule type" value="Genomic_DNA"/>
</dbReference>
<keyword evidence="2" id="KW-1185">Reference proteome</keyword>